<feature type="compositionally biased region" description="Basic and acidic residues" evidence="1">
    <location>
        <begin position="228"/>
        <end position="238"/>
    </location>
</feature>
<sequence>RQWKASSAPVDTSFFDKFWPQRYRARMYWYNPYEQVWTKDIWPNQSTSQLAHNEKTDILKINHQVTDYQDSLNISIDSVWSGITASFYSGDYDQTQSKFFEVWLKGSEGNLTIDLGKISEDMNDNGILDTEDIPEAGLTLGNGFLENNEDVGVDGCPDINEDGWGGCLDSDSGTYETADSNDKNTAEEIDPADPNGDNWNYSEGSTNYSQVNGTEGNGTGNQIQEGGKYPDTEDLDRSGFLDKTNAYFTKSFPLDPNQFSPEELEYLAGETEKDGTPTGW</sequence>
<proteinExistence type="predicted"/>
<protein>
    <submittedName>
        <fullName evidence="2">Uncharacterized protein</fullName>
    </submittedName>
</protein>
<feature type="non-terminal residue" evidence="2">
    <location>
        <position position="280"/>
    </location>
</feature>
<evidence type="ECO:0000313" key="2">
    <source>
        <dbReference type="EMBL" id="SVD52753.1"/>
    </source>
</evidence>
<feature type="non-terminal residue" evidence="2">
    <location>
        <position position="1"/>
    </location>
</feature>
<reference evidence="2" key="1">
    <citation type="submission" date="2018-05" db="EMBL/GenBank/DDBJ databases">
        <authorList>
            <person name="Lanie J.A."/>
            <person name="Ng W.-L."/>
            <person name="Kazmierczak K.M."/>
            <person name="Andrzejewski T.M."/>
            <person name="Davidsen T.M."/>
            <person name="Wayne K.J."/>
            <person name="Tettelin H."/>
            <person name="Glass J.I."/>
            <person name="Rusch D."/>
            <person name="Podicherti R."/>
            <person name="Tsui H.-C.T."/>
            <person name="Winkler M.E."/>
        </authorList>
    </citation>
    <scope>NUCLEOTIDE SEQUENCE</scope>
</reference>
<gene>
    <name evidence="2" type="ORF">METZ01_LOCUS405607</name>
</gene>
<feature type="compositionally biased region" description="Polar residues" evidence="1">
    <location>
        <begin position="209"/>
        <end position="224"/>
    </location>
</feature>
<feature type="region of interest" description="Disordered" evidence="1">
    <location>
        <begin position="170"/>
        <end position="197"/>
    </location>
</feature>
<accession>A0A382W1Y7</accession>
<feature type="region of interest" description="Disordered" evidence="1">
    <location>
        <begin position="209"/>
        <end position="238"/>
    </location>
</feature>
<evidence type="ECO:0000256" key="1">
    <source>
        <dbReference type="SAM" id="MobiDB-lite"/>
    </source>
</evidence>
<organism evidence="2">
    <name type="scientific">marine metagenome</name>
    <dbReference type="NCBI Taxonomy" id="408172"/>
    <lineage>
        <taxon>unclassified sequences</taxon>
        <taxon>metagenomes</taxon>
        <taxon>ecological metagenomes</taxon>
    </lineage>
</organism>
<name>A0A382W1Y7_9ZZZZ</name>
<dbReference type="EMBL" id="UINC01156374">
    <property type="protein sequence ID" value="SVD52753.1"/>
    <property type="molecule type" value="Genomic_DNA"/>
</dbReference>
<dbReference type="AlphaFoldDB" id="A0A382W1Y7"/>